<dbReference type="Pfam" id="PF06812">
    <property type="entry name" value="ImpA_N"/>
    <property type="match status" value="1"/>
</dbReference>
<feature type="domain" description="ImpA N-terminal" evidence="2">
    <location>
        <begin position="14"/>
        <end position="140"/>
    </location>
</feature>
<dbReference type="InterPro" id="IPR010657">
    <property type="entry name" value="ImpA_N"/>
</dbReference>
<protein>
    <submittedName>
        <fullName evidence="3">Type VI secretion system protein ImpA</fullName>
    </submittedName>
</protein>
<dbReference type="AlphaFoldDB" id="A0A839UKX7"/>
<accession>A0A839UKX7</accession>
<keyword evidence="4" id="KW-1185">Reference proteome</keyword>
<sequence>MSLAHIIDLESLKQPISVDTPQGKDLRTDRSPTSTYYAIKDARNAARAAERASMFDDDVDLLAPWRQVAQLAPSILQDVSKDLEVACWYTEALIRLHGLAGLRDGLALIRMLVDEYWDGLYPEPDEDGIETKVAPLTGLNGDGGDGTLLAPLRNMPITLEDFGGEFSFWQYQQARDADRITDDDNREERISTMGFSLKSITDTVLATSVKDSVAIVDTLEECLDYFKSTNAFLRKACEQLAPPSSNISNLLEELLRTARFIYKEKLEENQAQSVLDAPTEELTESQLAHESPIATLRSVSGPIADREDALKRLEEVAAYFRRYEPHTPIGPSLERLVTWGRMTVADLMMELLPEDSARNIFSQLTGVKMDGSDDSTYVAPPKAKSTIATTPDKSDADAQPQPSLEPETQKMGW</sequence>
<dbReference type="Proteomes" id="UP000559987">
    <property type="component" value="Unassembled WGS sequence"/>
</dbReference>
<name>A0A839UKX7_9GAMM</name>
<proteinExistence type="predicted"/>
<evidence type="ECO:0000313" key="4">
    <source>
        <dbReference type="Proteomes" id="UP000559987"/>
    </source>
</evidence>
<evidence type="ECO:0000313" key="3">
    <source>
        <dbReference type="EMBL" id="MBB3168794.1"/>
    </source>
</evidence>
<feature type="region of interest" description="Disordered" evidence="1">
    <location>
        <begin position="369"/>
        <end position="413"/>
    </location>
</feature>
<reference evidence="3 4" key="1">
    <citation type="submission" date="2020-08" db="EMBL/GenBank/DDBJ databases">
        <title>Genomic Encyclopedia of Type Strains, Phase III (KMG-III): the genomes of soil and plant-associated and newly described type strains.</title>
        <authorList>
            <person name="Whitman W."/>
        </authorList>
    </citation>
    <scope>NUCLEOTIDE SEQUENCE [LARGE SCALE GENOMIC DNA]</scope>
    <source>
        <strain evidence="3 4">CECT 8571</strain>
    </source>
</reference>
<comment type="caution">
    <text evidence="3">The sequence shown here is derived from an EMBL/GenBank/DDBJ whole genome shotgun (WGS) entry which is preliminary data.</text>
</comment>
<dbReference type="InterPro" id="IPR017740">
    <property type="entry name" value="TssA-like"/>
</dbReference>
<dbReference type="RefSeq" id="WP_183910311.1">
    <property type="nucleotide sequence ID" value="NZ_JACHXZ010000003.1"/>
</dbReference>
<organism evidence="3 4">
    <name type="scientific">Simiduia aestuariiviva</name>
    <dbReference type="NCBI Taxonomy" id="1510459"/>
    <lineage>
        <taxon>Bacteria</taxon>
        <taxon>Pseudomonadati</taxon>
        <taxon>Pseudomonadota</taxon>
        <taxon>Gammaproteobacteria</taxon>
        <taxon>Cellvibrionales</taxon>
        <taxon>Cellvibrionaceae</taxon>
        <taxon>Simiduia</taxon>
    </lineage>
</organism>
<dbReference type="NCBIfam" id="TIGR03363">
    <property type="entry name" value="VI_chp_8"/>
    <property type="match status" value="1"/>
</dbReference>
<evidence type="ECO:0000256" key="1">
    <source>
        <dbReference type="SAM" id="MobiDB-lite"/>
    </source>
</evidence>
<gene>
    <name evidence="3" type="ORF">FHS30_002002</name>
</gene>
<dbReference type="PANTHER" id="PTHR37951">
    <property type="entry name" value="CYTOPLASMIC PROTEIN-RELATED"/>
    <property type="match status" value="1"/>
</dbReference>
<dbReference type="EMBL" id="JACHXZ010000003">
    <property type="protein sequence ID" value="MBB3168794.1"/>
    <property type="molecule type" value="Genomic_DNA"/>
</dbReference>
<evidence type="ECO:0000259" key="2">
    <source>
        <dbReference type="Pfam" id="PF06812"/>
    </source>
</evidence>
<dbReference type="PANTHER" id="PTHR37951:SF1">
    <property type="entry name" value="TYPE VI SECRETION SYSTEM COMPONENT TSSA1"/>
    <property type="match status" value="1"/>
</dbReference>